<sequence length="22" mass="2573">MLKLNGIMMELLMLQQIVLIDI</sequence>
<organism evidence="1">
    <name type="scientific">marine metagenome</name>
    <dbReference type="NCBI Taxonomy" id="408172"/>
    <lineage>
        <taxon>unclassified sequences</taxon>
        <taxon>metagenomes</taxon>
        <taxon>ecological metagenomes</taxon>
    </lineage>
</organism>
<name>A0A382SX42_9ZZZZ</name>
<evidence type="ECO:0000313" key="1">
    <source>
        <dbReference type="EMBL" id="SVD13787.1"/>
    </source>
</evidence>
<gene>
    <name evidence="1" type="ORF">METZ01_LOCUS366641</name>
</gene>
<reference evidence="1" key="1">
    <citation type="submission" date="2018-05" db="EMBL/GenBank/DDBJ databases">
        <authorList>
            <person name="Lanie J.A."/>
            <person name="Ng W.-L."/>
            <person name="Kazmierczak K.M."/>
            <person name="Andrzejewski T.M."/>
            <person name="Davidsen T.M."/>
            <person name="Wayne K.J."/>
            <person name="Tettelin H."/>
            <person name="Glass J.I."/>
            <person name="Rusch D."/>
            <person name="Podicherti R."/>
            <person name="Tsui H.-C.T."/>
            <person name="Winkler M.E."/>
        </authorList>
    </citation>
    <scope>NUCLEOTIDE SEQUENCE</scope>
</reference>
<dbReference type="EMBL" id="UINC01131838">
    <property type="protein sequence ID" value="SVD13787.1"/>
    <property type="molecule type" value="Genomic_DNA"/>
</dbReference>
<protein>
    <submittedName>
        <fullName evidence="1">Uncharacterized protein</fullName>
    </submittedName>
</protein>
<dbReference type="AlphaFoldDB" id="A0A382SX42"/>
<proteinExistence type="predicted"/>
<accession>A0A382SX42</accession>